<dbReference type="Pfam" id="PF06056">
    <property type="entry name" value="Terminase_5"/>
    <property type="match status" value="1"/>
</dbReference>
<feature type="domain" description="Terminase ATPase subunit N-terminal" evidence="1">
    <location>
        <begin position="17"/>
        <end position="44"/>
    </location>
</feature>
<gene>
    <name evidence="2" type="ORF">EV668_1965</name>
</gene>
<dbReference type="AlphaFoldDB" id="A0A4R7CCY0"/>
<protein>
    <submittedName>
        <fullName evidence="2">Putative ATPase subunit gpP of terminase</fullName>
    </submittedName>
</protein>
<evidence type="ECO:0000313" key="3">
    <source>
        <dbReference type="Proteomes" id="UP000295122"/>
    </source>
</evidence>
<dbReference type="EMBL" id="SNZR01000011">
    <property type="protein sequence ID" value="TDR94677.1"/>
    <property type="molecule type" value="Genomic_DNA"/>
</dbReference>
<organism evidence="2 3">
    <name type="scientific">Enterovirga rhinocerotis</name>
    <dbReference type="NCBI Taxonomy" id="1339210"/>
    <lineage>
        <taxon>Bacteria</taxon>
        <taxon>Pseudomonadati</taxon>
        <taxon>Pseudomonadota</taxon>
        <taxon>Alphaproteobacteria</taxon>
        <taxon>Hyphomicrobiales</taxon>
        <taxon>Methylobacteriaceae</taxon>
        <taxon>Enterovirga</taxon>
    </lineage>
</organism>
<name>A0A4R7CCY0_9HYPH</name>
<evidence type="ECO:0000313" key="2">
    <source>
        <dbReference type="EMBL" id="TDR94677.1"/>
    </source>
</evidence>
<keyword evidence="3" id="KW-1185">Reference proteome</keyword>
<evidence type="ECO:0000259" key="1">
    <source>
        <dbReference type="Pfam" id="PF06056"/>
    </source>
</evidence>
<accession>A0A4R7CCY0</accession>
<reference evidence="2 3" key="1">
    <citation type="submission" date="2019-03" db="EMBL/GenBank/DDBJ databases">
        <title>Genomic Encyclopedia of Type Strains, Phase IV (KMG-IV): sequencing the most valuable type-strain genomes for metagenomic binning, comparative biology and taxonomic classification.</title>
        <authorList>
            <person name="Goeker M."/>
        </authorList>
    </citation>
    <scope>NUCLEOTIDE SEQUENCE [LARGE SCALE GENOMIC DNA]</scope>
    <source>
        <strain evidence="2 3">DSM 25903</strain>
    </source>
</reference>
<dbReference type="InterPro" id="IPR010332">
    <property type="entry name" value="ATPase_terminase-su_N"/>
</dbReference>
<sequence length="117" mass="12994">MADVVEQVRVLIVGTTWPEAAIAARVGVGVATVHAWKTRHGWRRPADASLSTRKVGLERAGFTRRCRAALRRLEAMAERESVRIAETDDSERLSRARTLLGRVRAALRPVRSREAAP</sequence>
<proteinExistence type="predicted"/>
<comment type="caution">
    <text evidence="2">The sequence shown here is derived from an EMBL/GenBank/DDBJ whole genome shotgun (WGS) entry which is preliminary data.</text>
</comment>
<dbReference type="Proteomes" id="UP000295122">
    <property type="component" value="Unassembled WGS sequence"/>
</dbReference>
<dbReference type="RefSeq" id="WP_166652398.1">
    <property type="nucleotide sequence ID" value="NZ_SNZR01000011.1"/>
</dbReference>